<dbReference type="PANTHER" id="PTHR43535:SF1">
    <property type="entry name" value="PHOSPHATIDATE CYTIDYLYLTRANSFERASE"/>
    <property type="match status" value="1"/>
</dbReference>
<feature type="transmembrane region" description="Helical" evidence="8">
    <location>
        <begin position="12"/>
        <end position="32"/>
    </location>
</feature>
<dbReference type="OrthoDB" id="9799199at2"/>
<keyword evidence="6 8" id="KW-0472">Membrane</keyword>
<dbReference type="GO" id="GO:0004605">
    <property type="term" value="F:phosphatidate cytidylyltransferase activity"/>
    <property type="evidence" value="ECO:0007669"/>
    <property type="project" value="UniProtKB-EC"/>
</dbReference>
<feature type="transmembrane region" description="Helical" evidence="8">
    <location>
        <begin position="52"/>
        <end position="81"/>
    </location>
</feature>
<comment type="pathway">
    <text evidence="7">Phospholipid metabolism; CDP-diacylglycerol biosynthesis; CDP-diacylglycerol from sn-glycerol 3-phosphate: step 3/3.</text>
</comment>
<feature type="transmembrane region" description="Helical" evidence="8">
    <location>
        <begin position="229"/>
        <end position="247"/>
    </location>
</feature>
<keyword evidence="10" id="KW-1185">Reference proteome</keyword>
<dbReference type="GO" id="GO:0016024">
    <property type="term" value="P:CDP-diacylglycerol biosynthetic process"/>
    <property type="evidence" value="ECO:0007669"/>
    <property type="project" value="UniProtKB-UniPathway"/>
</dbReference>
<dbReference type="Proteomes" id="UP000034071">
    <property type="component" value="Chromosome"/>
</dbReference>
<keyword evidence="5 8" id="KW-1133">Transmembrane helix</keyword>
<proteinExistence type="inferred from homology"/>
<evidence type="ECO:0000256" key="5">
    <source>
        <dbReference type="ARBA" id="ARBA00022989"/>
    </source>
</evidence>
<dbReference type="GO" id="GO:0005886">
    <property type="term" value="C:plasma membrane"/>
    <property type="evidence" value="ECO:0007669"/>
    <property type="project" value="TreeGrafter"/>
</dbReference>
<dbReference type="STRING" id="914150.TQ33_0578"/>
<dbReference type="InterPro" id="IPR000374">
    <property type="entry name" value="PC_trans"/>
</dbReference>
<dbReference type="GO" id="GO:0009273">
    <property type="term" value="P:peptidoglycan-based cell wall biogenesis"/>
    <property type="evidence" value="ECO:0007669"/>
    <property type="project" value="TreeGrafter"/>
</dbReference>
<dbReference type="EC" id="2.7.7.41" evidence="7"/>
<dbReference type="EMBL" id="CP010975">
    <property type="protein sequence ID" value="AKE51559.1"/>
    <property type="molecule type" value="Genomic_DNA"/>
</dbReference>
<dbReference type="Pfam" id="PF01148">
    <property type="entry name" value="CTP_transf_1"/>
    <property type="match status" value="1"/>
</dbReference>
<evidence type="ECO:0000256" key="1">
    <source>
        <dbReference type="ARBA" id="ARBA00004141"/>
    </source>
</evidence>
<evidence type="ECO:0000256" key="2">
    <source>
        <dbReference type="ARBA" id="ARBA00010185"/>
    </source>
</evidence>
<keyword evidence="3 7" id="KW-0808">Transferase</keyword>
<dbReference type="KEGG" id="kge:TQ33_0578"/>
<dbReference type="RefSeq" id="WP_046560734.1">
    <property type="nucleotide sequence ID" value="NZ_CP010975.1"/>
</dbReference>
<evidence type="ECO:0000313" key="10">
    <source>
        <dbReference type="Proteomes" id="UP000034071"/>
    </source>
</evidence>
<evidence type="ECO:0000313" key="9">
    <source>
        <dbReference type="EMBL" id="AKE51559.1"/>
    </source>
</evidence>
<evidence type="ECO:0000256" key="6">
    <source>
        <dbReference type="ARBA" id="ARBA00023136"/>
    </source>
</evidence>
<evidence type="ECO:0000256" key="7">
    <source>
        <dbReference type="RuleBase" id="RU003938"/>
    </source>
</evidence>
<name>A0A0F6TQ74_9GAMM</name>
<protein>
    <recommendedName>
        <fullName evidence="7">Phosphatidate cytidylyltransferase</fullName>
        <ecNumber evidence="7">2.7.7.41</ecNumber>
    </recommendedName>
</protein>
<comment type="subcellular location">
    <subcellularLocation>
        <location evidence="1">Membrane</location>
        <topology evidence="1">Multi-pass membrane protein</topology>
    </subcellularLocation>
</comment>
<sequence length="319" mass="35673">MLFDFESMRAVTQVFVFLLAGLSLATVIGWVLSLTNKQKDYTELKQRINSWWIMIGIFGLALVMGPLVTVLLFAMLSFIALKEYFSMTPTRLVDRKVLFWAYLTIPLQYYWIATGWYGMFIIFIPVYAFLFIPFRMVLAGETKNYLRAVGNIHWGLMLTVFTLSHLAYLVMLPSEGEYQSLTMSGDGAALLLYLVMLTQLNDVAQYVWGKILGTTPIAPTISPNKTREGLIGGVITTGVLAMILAGLLTPMIWWQGLLVGLGIGIAGFIGDVSLSAIKRDIGIKDSGQLIPGHGGILDRLDSLTFTAPLFFHVMRYFYF</sequence>
<dbReference type="HOGENOM" id="CLU_037294_3_0_6"/>
<feature type="transmembrane region" description="Helical" evidence="8">
    <location>
        <begin position="190"/>
        <end position="208"/>
    </location>
</feature>
<gene>
    <name evidence="9" type="ORF">TQ33_0578</name>
</gene>
<evidence type="ECO:0000256" key="8">
    <source>
        <dbReference type="SAM" id="Phobius"/>
    </source>
</evidence>
<feature type="transmembrane region" description="Helical" evidence="8">
    <location>
        <begin position="150"/>
        <end position="170"/>
    </location>
</feature>
<dbReference type="PROSITE" id="PS01315">
    <property type="entry name" value="CDS"/>
    <property type="match status" value="1"/>
</dbReference>
<keyword evidence="7 9" id="KW-0548">Nucleotidyltransferase</keyword>
<evidence type="ECO:0000256" key="4">
    <source>
        <dbReference type="ARBA" id="ARBA00022692"/>
    </source>
</evidence>
<dbReference type="AlphaFoldDB" id="A0A0F6TQ74"/>
<feature type="transmembrane region" description="Helical" evidence="8">
    <location>
        <begin position="253"/>
        <end position="274"/>
    </location>
</feature>
<keyword evidence="4 7" id="KW-0812">Transmembrane</keyword>
<organism evidence="9 10">
    <name type="scientific">Kangiella geojedonensis</name>
    <dbReference type="NCBI Taxonomy" id="914150"/>
    <lineage>
        <taxon>Bacteria</taxon>
        <taxon>Pseudomonadati</taxon>
        <taxon>Pseudomonadota</taxon>
        <taxon>Gammaproteobacteria</taxon>
        <taxon>Kangiellales</taxon>
        <taxon>Kangiellaceae</taxon>
        <taxon>Kangiella</taxon>
    </lineage>
</organism>
<accession>A0A0F6TQ74</accession>
<comment type="similarity">
    <text evidence="2 7">Belongs to the CDS family.</text>
</comment>
<dbReference type="PANTHER" id="PTHR43535">
    <property type="entry name" value="PHOSPHATIDATE CYTIDYLYLTRANSFERASE"/>
    <property type="match status" value="1"/>
</dbReference>
<dbReference type="UniPathway" id="UPA00557">
    <property type="reaction ID" value="UER00614"/>
</dbReference>
<reference evidence="9 10" key="1">
    <citation type="submission" date="2015-02" db="EMBL/GenBank/DDBJ databases">
        <title>Complete genome sequence of Kangiella geojedonensis strain YCS-5T.</title>
        <authorList>
            <person name="Kim K.M."/>
        </authorList>
    </citation>
    <scope>NUCLEOTIDE SEQUENCE [LARGE SCALE GENOMIC DNA]</scope>
    <source>
        <strain evidence="9 10">YCS-5</strain>
    </source>
</reference>
<feature type="transmembrane region" description="Helical" evidence="8">
    <location>
        <begin position="117"/>
        <end position="138"/>
    </location>
</feature>
<dbReference type="PATRIC" id="fig|914150.5.peg.588"/>
<comment type="catalytic activity">
    <reaction evidence="7">
        <text>a 1,2-diacyl-sn-glycero-3-phosphate + CTP + H(+) = a CDP-1,2-diacyl-sn-glycerol + diphosphate</text>
        <dbReference type="Rhea" id="RHEA:16229"/>
        <dbReference type="ChEBI" id="CHEBI:15378"/>
        <dbReference type="ChEBI" id="CHEBI:33019"/>
        <dbReference type="ChEBI" id="CHEBI:37563"/>
        <dbReference type="ChEBI" id="CHEBI:58332"/>
        <dbReference type="ChEBI" id="CHEBI:58608"/>
        <dbReference type="EC" id="2.7.7.41"/>
    </reaction>
</comment>
<evidence type="ECO:0000256" key="3">
    <source>
        <dbReference type="ARBA" id="ARBA00022679"/>
    </source>
</evidence>